<evidence type="ECO:0000256" key="2">
    <source>
        <dbReference type="SAM" id="Phobius"/>
    </source>
</evidence>
<feature type="compositionally biased region" description="Polar residues" evidence="1">
    <location>
        <begin position="1"/>
        <end position="14"/>
    </location>
</feature>
<feature type="domain" description="Putative host cell surface-exposed lipoprotein Ltp-like HTH region" evidence="3">
    <location>
        <begin position="186"/>
        <end position="233"/>
    </location>
</feature>
<dbReference type="Gene3D" id="1.10.10.10">
    <property type="entry name" value="Winged helix-like DNA-binding domain superfamily/Winged helix DNA-binding domain"/>
    <property type="match status" value="2"/>
</dbReference>
<dbReference type="InterPro" id="IPR011434">
    <property type="entry name" value="Ltp-like_HTH"/>
</dbReference>
<keyword evidence="2" id="KW-1133">Transmembrane helix</keyword>
<dbReference type="Proteomes" id="UP000254100">
    <property type="component" value="Unassembled WGS sequence"/>
</dbReference>
<reference evidence="4 5" key="1">
    <citation type="submission" date="2018-06" db="EMBL/GenBank/DDBJ databases">
        <authorList>
            <consortium name="Pathogen Informatics"/>
            <person name="Doyle S."/>
        </authorList>
    </citation>
    <scope>NUCLEOTIDE SEQUENCE [LARGE SCALE GENOMIC DNA]</scope>
    <source>
        <strain evidence="4 5">NCTC13832</strain>
    </source>
</reference>
<accession>A0A380GUQ3</accession>
<evidence type="ECO:0000259" key="3">
    <source>
        <dbReference type="Pfam" id="PF07553"/>
    </source>
</evidence>
<feature type="domain" description="Putative host cell surface-exposed lipoprotein Ltp-like HTH region" evidence="3">
    <location>
        <begin position="138"/>
        <end position="183"/>
    </location>
</feature>
<dbReference type="RefSeq" id="WP_052502905.1">
    <property type="nucleotide sequence ID" value="NZ_JXWY01000079.1"/>
</dbReference>
<dbReference type="Pfam" id="PF07553">
    <property type="entry name" value="Lipoprotein_Ltp"/>
    <property type="match status" value="2"/>
</dbReference>
<keyword evidence="4" id="KW-0449">Lipoprotein</keyword>
<feature type="region of interest" description="Disordered" evidence="1">
    <location>
        <begin position="1"/>
        <end position="38"/>
    </location>
</feature>
<dbReference type="InterPro" id="IPR036388">
    <property type="entry name" value="WH-like_DNA-bd_sf"/>
</dbReference>
<dbReference type="AlphaFoldDB" id="A0A380GUQ3"/>
<dbReference type="OrthoDB" id="1669102at2"/>
<gene>
    <name evidence="4" type="ORF">NCTC13832_01512</name>
</gene>
<proteinExistence type="predicted"/>
<organism evidence="4 5">
    <name type="scientific">Staphylococcus microti</name>
    <dbReference type="NCBI Taxonomy" id="569857"/>
    <lineage>
        <taxon>Bacteria</taxon>
        <taxon>Bacillati</taxon>
        <taxon>Bacillota</taxon>
        <taxon>Bacilli</taxon>
        <taxon>Bacillales</taxon>
        <taxon>Staphylococcaceae</taxon>
        <taxon>Staphylococcus</taxon>
    </lineage>
</organism>
<evidence type="ECO:0000256" key="1">
    <source>
        <dbReference type="SAM" id="MobiDB-lite"/>
    </source>
</evidence>
<protein>
    <submittedName>
        <fullName evidence="4">Surface lipoprotein-related protein</fullName>
    </submittedName>
</protein>
<name>A0A380GUQ3_9STAP</name>
<keyword evidence="2" id="KW-0472">Membrane</keyword>
<feature type="transmembrane region" description="Helical" evidence="2">
    <location>
        <begin position="59"/>
        <end position="89"/>
    </location>
</feature>
<evidence type="ECO:0000313" key="5">
    <source>
        <dbReference type="Proteomes" id="UP000254100"/>
    </source>
</evidence>
<keyword evidence="2" id="KW-0812">Transmembrane</keyword>
<evidence type="ECO:0000313" key="4">
    <source>
        <dbReference type="EMBL" id="SUM57819.1"/>
    </source>
</evidence>
<feature type="region of interest" description="Disordered" evidence="1">
    <location>
        <begin position="102"/>
        <end position="134"/>
    </location>
</feature>
<dbReference type="EMBL" id="UHDT01000001">
    <property type="protein sequence ID" value="SUM57819.1"/>
    <property type="molecule type" value="Genomic_DNA"/>
</dbReference>
<sequence>MSNEPTNFNNEPFSQNPQDQNAQNQQYQYSQNQHEQYVQNQQQQYEKWQQEEQSKSKKVWLWGCGGCAGCLILLIILAVILTAFAGAVLKKVEEDNKIKDTTVQKLPNTQNKDNSQTGDANETPNFDFNKKKPVNTDKDKALEQAKICADGLYMSRSAIYDQLRSPYGDHFSDEAAQYAIDQISPDYKQNALKRAEIYVNDMNMSKDELYDQLTSKFGDQFTEEEAQYAVDNINK</sequence>
<feature type="compositionally biased region" description="Low complexity" evidence="1">
    <location>
        <begin position="15"/>
        <end position="38"/>
    </location>
</feature>
<feature type="compositionally biased region" description="Polar residues" evidence="1">
    <location>
        <begin position="103"/>
        <end position="126"/>
    </location>
</feature>